<evidence type="ECO:0000313" key="3">
    <source>
        <dbReference type="Proteomes" id="UP000467841"/>
    </source>
</evidence>
<dbReference type="EMBL" id="CACVBM020001095">
    <property type="protein sequence ID" value="CAA7030359.1"/>
    <property type="molecule type" value="Genomic_DNA"/>
</dbReference>
<accession>A0A6D2IUT9</accession>
<comment type="caution">
    <text evidence="2">The sequence shown here is derived from an EMBL/GenBank/DDBJ whole genome shotgun (WGS) entry which is preliminary data.</text>
</comment>
<feature type="region of interest" description="Disordered" evidence="1">
    <location>
        <begin position="44"/>
        <end position="191"/>
    </location>
</feature>
<evidence type="ECO:0000313" key="2">
    <source>
        <dbReference type="EMBL" id="CAA7030359.1"/>
    </source>
</evidence>
<reference evidence="2" key="1">
    <citation type="submission" date="2020-01" db="EMBL/GenBank/DDBJ databases">
        <authorList>
            <person name="Mishra B."/>
        </authorList>
    </citation>
    <scope>NUCLEOTIDE SEQUENCE [LARGE SCALE GENOMIC DNA]</scope>
</reference>
<protein>
    <submittedName>
        <fullName evidence="2">Uncharacterized protein</fullName>
    </submittedName>
</protein>
<feature type="compositionally biased region" description="Polar residues" evidence="1">
    <location>
        <begin position="117"/>
        <end position="137"/>
    </location>
</feature>
<evidence type="ECO:0000256" key="1">
    <source>
        <dbReference type="SAM" id="MobiDB-lite"/>
    </source>
</evidence>
<organism evidence="2 3">
    <name type="scientific">Microthlaspi erraticum</name>
    <dbReference type="NCBI Taxonomy" id="1685480"/>
    <lineage>
        <taxon>Eukaryota</taxon>
        <taxon>Viridiplantae</taxon>
        <taxon>Streptophyta</taxon>
        <taxon>Embryophyta</taxon>
        <taxon>Tracheophyta</taxon>
        <taxon>Spermatophyta</taxon>
        <taxon>Magnoliopsida</taxon>
        <taxon>eudicotyledons</taxon>
        <taxon>Gunneridae</taxon>
        <taxon>Pentapetalae</taxon>
        <taxon>rosids</taxon>
        <taxon>malvids</taxon>
        <taxon>Brassicales</taxon>
        <taxon>Brassicaceae</taxon>
        <taxon>Coluteocarpeae</taxon>
        <taxon>Microthlaspi</taxon>
    </lineage>
</organism>
<gene>
    <name evidence="2" type="ORF">MERR_LOCUS17594</name>
</gene>
<name>A0A6D2IUT9_9BRAS</name>
<dbReference type="AlphaFoldDB" id="A0A6D2IUT9"/>
<keyword evidence="3" id="KW-1185">Reference proteome</keyword>
<proteinExistence type="predicted"/>
<dbReference type="Proteomes" id="UP000467841">
    <property type="component" value="Unassembled WGS sequence"/>
</dbReference>
<sequence length="191" mass="21091">MDFIKTSSLRALIELTFQRNWNGLIWMSRKGVTTKRVKTVQTALSRISAQPRSPAGRGTNVHARPNHIRPSEVSAKVQNSADHASRPGKHVPRSATPQPLTPSRARPCRASREQASRPRNLSRTTADAPSEPGTTSRVRPKSSAKLHPSDHSGRPRIRPATTVPIVRGHDPIIRPIVPTDRPTPRSTRSPF</sequence>